<dbReference type="OMA" id="YFELQDR"/>
<dbReference type="Proteomes" id="UP000220828">
    <property type="component" value="Unassembled WGS sequence"/>
</dbReference>
<evidence type="ECO:0000313" key="2">
    <source>
        <dbReference type="Proteomes" id="UP000220828"/>
    </source>
</evidence>
<sequence length="150" mass="17659">MKNNILTILLFLLATTVGFSQGKFKEKREKIKALKIAYITNELALTTDEATKFWPLFNAFEKREMEIRGGKRRDLKFKLDDVDLDKMTDKDALNLINNMESSEEELFQLRKKFILSLKGVLPPVKILKLKRAEEAFHKKLLKQYKEQHKE</sequence>
<organism evidence="1 2">
    <name type="scientific">Flavobacterium branchiophilum</name>
    <dbReference type="NCBI Taxonomy" id="55197"/>
    <lineage>
        <taxon>Bacteria</taxon>
        <taxon>Pseudomonadati</taxon>
        <taxon>Bacteroidota</taxon>
        <taxon>Flavobacteriia</taxon>
        <taxon>Flavobacteriales</taxon>
        <taxon>Flavobacteriaceae</taxon>
        <taxon>Flavobacterium</taxon>
    </lineage>
</organism>
<proteinExistence type="predicted"/>
<dbReference type="EMBL" id="PCMW01000018">
    <property type="protein sequence ID" value="PDS26276.1"/>
    <property type="molecule type" value="Genomic_DNA"/>
</dbReference>
<gene>
    <name evidence="1" type="ORF">B0A77_02910</name>
</gene>
<accession>A0A2H3KL53</accession>
<dbReference type="OrthoDB" id="675330at2"/>
<dbReference type="AlphaFoldDB" id="A0A2H3KL53"/>
<reference evidence="1 2" key="1">
    <citation type="submission" date="2017-09" db="EMBL/GenBank/DDBJ databases">
        <title>Whole genomes of Flavobacteriaceae.</title>
        <authorList>
            <person name="Stine C."/>
            <person name="Li C."/>
            <person name="Tadesse D."/>
        </authorList>
    </citation>
    <scope>NUCLEOTIDE SEQUENCE [LARGE SCALE GENOMIC DNA]</scope>
    <source>
        <strain evidence="1 2">ATCC 35036</strain>
    </source>
</reference>
<name>A0A2H3KL53_9FLAO</name>
<evidence type="ECO:0000313" key="1">
    <source>
        <dbReference type="EMBL" id="PDS26276.1"/>
    </source>
</evidence>
<comment type="caution">
    <text evidence="1">The sequence shown here is derived from an EMBL/GenBank/DDBJ whole genome shotgun (WGS) entry which is preliminary data.</text>
</comment>
<protein>
    <submittedName>
        <fullName evidence="1">Sensor of ECF-type sigma factor</fullName>
    </submittedName>
</protein>
<dbReference type="RefSeq" id="WP_014083914.1">
    <property type="nucleotide sequence ID" value="NZ_CBCSFI010000041.1"/>
</dbReference>